<dbReference type="PRINTS" id="PR00449">
    <property type="entry name" value="RASTRNSFRMNG"/>
</dbReference>
<keyword evidence="2" id="KW-0342">GTP-binding</keyword>
<dbReference type="InterPro" id="IPR050227">
    <property type="entry name" value="Rab"/>
</dbReference>
<evidence type="ECO:0000256" key="2">
    <source>
        <dbReference type="ARBA" id="ARBA00023134"/>
    </source>
</evidence>
<evidence type="ECO:0000256" key="1">
    <source>
        <dbReference type="ARBA" id="ARBA00022741"/>
    </source>
</evidence>
<dbReference type="InterPro" id="IPR001806">
    <property type="entry name" value="Small_GTPase"/>
</dbReference>
<accession>A0A2W4WDW0</accession>
<comment type="caution">
    <text evidence="3">The sequence shown here is derived from an EMBL/GenBank/DDBJ whole genome shotgun (WGS) entry which is preliminary data.</text>
</comment>
<dbReference type="InterPro" id="IPR027417">
    <property type="entry name" value="P-loop_NTPase"/>
</dbReference>
<dbReference type="GO" id="GO:0003924">
    <property type="term" value="F:GTPase activity"/>
    <property type="evidence" value="ECO:0007669"/>
    <property type="project" value="InterPro"/>
</dbReference>
<proteinExistence type="predicted"/>
<evidence type="ECO:0000313" key="4">
    <source>
        <dbReference type="Proteomes" id="UP000249467"/>
    </source>
</evidence>
<sequence length="188" mass="20857">MHSLPKVISQKICLVGDFGVGKTSLIRQFVDRQFSDKYLSTVGVKISRKLVDIPDLGENTANISTTESKQLQLIIWDIEGSTRFKGIAPSYLQGAKGALIVGDVTRQSSMQNLKNHIQLFQSINPKSSSIIALNKVDLIESHERDKLFQYICLELDSLKVSVKGTSAKTGEGVDEVFQTLARQMLMLE</sequence>
<dbReference type="NCBIfam" id="TIGR00231">
    <property type="entry name" value="small_GTP"/>
    <property type="match status" value="1"/>
</dbReference>
<reference evidence="3 4" key="1">
    <citation type="submission" date="2018-04" db="EMBL/GenBank/DDBJ databases">
        <authorList>
            <person name="Go L.Y."/>
            <person name="Mitchell J.A."/>
        </authorList>
    </citation>
    <scope>NUCLEOTIDE SEQUENCE [LARGE SCALE GENOMIC DNA]</scope>
    <source>
        <strain evidence="3">ULC066bin1</strain>
    </source>
</reference>
<name>A0A2W4WDW0_9CYAN</name>
<dbReference type="SMART" id="SM00173">
    <property type="entry name" value="RAS"/>
    <property type="match status" value="1"/>
</dbReference>
<protein>
    <submittedName>
        <fullName evidence="3">GTP-binding protein</fullName>
    </submittedName>
</protein>
<reference evidence="3 4" key="2">
    <citation type="submission" date="2018-06" db="EMBL/GenBank/DDBJ databases">
        <title>Metagenomic assembly of (sub)arctic Cyanobacteria and their associated microbiome from non-axenic cultures.</title>
        <authorList>
            <person name="Baurain D."/>
        </authorList>
    </citation>
    <scope>NUCLEOTIDE SEQUENCE [LARGE SCALE GENOMIC DNA]</scope>
    <source>
        <strain evidence="3">ULC066bin1</strain>
    </source>
</reference>
<dbReference type="EMBL" id="QBML01000005">
    <property type="protein sequence ID" value="PZO43264.1"/>
    <property type="molecule type" value="Genomic_DNA"/>
</dbReference>
<dbReference type="SMART" id="SM00174">
    <property type="entry name" value="RHO"/>
    <property type="match status" value="1"/>
</dbReference>
<dbReference type="Pfam" id="PF00071">
    <property type="entry name" value="Ras"/>
    <property type="match status" value="1"/>
</dbReference>
<dbReference type="CDD" id="cd00154">
    <property type="entry name" value="Rab"/>
    <property type="match status" value="1"/>
</dbReference>
<dbReference type="Proteomes" id="UP000249467">
    <property type="component" value="Unassembled WGS sequence"/>
</dbReference>
<dbReference type="SUPFAM" id="SSF52540">
    <property type="entry name" value="P-loop containing nucleoside triphosphate hydrolases"/>
    <property type="match status" value="1"/>
</dbReference>
<dbReference type="GO" id="GO:0005525">
    <property type="term" value="F:GTP binding"/>
    <property type="evidence" value="ECO:0007669"/>
    <property type="project" value="UniProtKB-KW"/>
</dbReference>
<dbReference type="FunFam" id="3.40.50.300:FF:001447">
    <property type="entry name" value="Ras-related protein Rab-1B"/>
    <property type="match status" value="1"/>
</dbReference>
<dbReference type="PROSITE" id="PS51419">
    <property type="entry name" value="RAB"/>
    <property type="match status" value="1"/>
</dbReference>
<evidence type="ECO:0000313" key="3">
    <source>
        <dbReference type="EMBL" id="PZO43264.1"/>
    </source>
</evidence>
<dbReference type="AlphaFoldDB" id="A0A2W4WDW0"/>
<keyword evidence="1" id="KW-0547">Nucleotide-binding</keyword>
<gene>
    <name evidence="3" type="ORF">DCF19_04740</name>
</gene>
<organism evidence="3 4">
    <name type="scientific">Pseudanabaena frigida</name>
    <dbReference type="NCBI Taxonomy" id="945775"/>
    <lineage>
        <taxon>Bacteria</taxon>
        <taxon>Bacillati</taxon>
        <taxon>Cyanobacteriota</taxon>
        <taxon>Cyanophyceae</taxon>
        <taxon>Pseudanabaenales</taxon>
        <taxon>Pseudanabaenaceae</taxon>
        <taxon>Pseudanabaena</taxon>
    </lineage>
</organism>
<dbReference type="Gene3D" id="3.40.50.300">
    <property type="entry name" value="P-loop containing nucleotide triphosphate hydrolases"/>
    <property type="match status" value="1"/>
</dbReference>
<dbReference type="InterPro" id="IPR005225">
    <property type="entry name" value="Small_GTP-bd"/>
</dbReference>
<dbReference type="SMART" id="SM00175">
    <property type="entry name" value="RAB"/>
    <property type="match status" value="1"/>
</dbReference>
<dbReference type="PANTHER" id="PTHR47977">
    <property type="entry name" value="RAS-RELATED PROTEIN RAB"/>
    <property type="match status" value="1"/>
</dbReference>